<evidence type="ECO:0000259" key="1">
    <source>
        <dbReference type="Pfam" id="PF09359"/>
    </source>
</evidence>
<sequence length="239" mass="28840">MNNVFREEMKFVITRDQHLKLRHQIAQVLKRDYHSEHNHYRHRKGDGYTIRSLYFDSLDDRDYHEKIEGIELRRKCRLRTYMHDPSFCLLELKKKQGSNQKKTSFRLTKAQGERLIQGDYSLLLEIGHPFLLDCYQIMMQHVYRPKSVVTYERDAFVAKENKIRVTFDQMIRGTESNFDIFSDQLPEMPFFDPSHVVLEVKYDGFLLQYIKDILQELEKEQLSVSKYCLSRKISKHYLF</sequence>
<dbReference type="InterPro" id="IPR018966">
    <property type="entry name" value="VTC_domain"/>
</dbReference>
<dbReference type="EMBL" id="QPJJ01000002">
    <property type="protein sequence ID" value="RCW77053.1"/>
    <property type="molecule type" value="Genomic_DNA"/>
</dbReference>
<proteinExistence type="predicted"/>
<dbReference type="Proteomes" id="UP000252585">
    <property type="component" value="Unassembled WGS sequence"/>
</dbReference>
<protein>
    <submittedName>
        <fullName evidence="2">VTC domain-containing protein</fullName>
    </submittedName>
</protein>
<dbReference type="CDD" id="cd07750">
    <property type="entry name" value="PolyPPase_VTC_like"/>
    <property type="match status" value="1"/>
</dbReference>
<dbReference type="OrthoDB" id="9784042at2"/>
<dbReference type="Pfam" id="PF09359">
    <property type="entry name" value="VTC"/>
    <property type="match status" value="1"/>
</dbReference>
<dbReference type="InterPro" id="IPR042267">
    <property type="entry name" value="VTC_sf"/>
</dbReference>
<organism evidence="2 3">
    <name type="scientific">Saliterribacillus persicus</name>
    <dbReference type="NCBI Taxonomy" id="930114"/>
    <lineage>
        <taxon>Bacteria</taxon>
        <taxon>Bacillati</taxon>
        <taxon>Bacillota</taxon>
        <taxon>Bacilli</taxon>
        <taxon>Bacillales</taxon>
        <taxon>Bacillaceae</taxon>
        <taxon>Saliterribacillus</taxon>
    </lineage>
</organism>
<dbReference type="AlphaFoldDB" id="A0A368Y9X6"/>
<name>A0A368Y9X6_9BACI</name>
<dbReference type="Gene3D" id="3.20.100.30">
    <property type="entry name" value="VTC, catalytic tunnel domain"/>
    <property type="match status" value="1"/>
</dbReference>
<evidence type="ECO:0000313" key="3">
    <source>
        <dbReference type="Proteomes" id="UP000252585"/>
    </source>
</evidence>
<feature type="domain" description="VTC" evidence="1">
    <location>
        <begin position="6"/>
        <end position="232"/>
    </location>
</feature>
<dbReference type="GO" id="GO:0006799">
    <property type="term" value="P:polyphosphate biosynthetic process"/>
    <property type="evidence" value="ECO:0007669"/>
    <property type="project" value="UniProtKB-ARBA"/>
</dbReference>
<evidence type="ECO:0000313" key="2">
    <source>
        <dbReference type="EMBL" id="RCW77053.1"/>
    </source>
</evidence>
<dbReference type="RefSeq" id="WP_114351805.1">
    <property type="nucleotide sequence ID" value="NZ_QPJJ01000002.1"/>
</dbReference>
<reference evidence="2 3" key="1">
    <citation type="submission" date="2018-07" db="EMBL/GenBank/DDBJ databases">
        <title>Genomic Encyclopedia of Type Strains, Phase IV (KMG-IV): sequencing the most valuable type-strain genomes for metagenomic binning, comparative biology and taxonomic classification.</title>
        <authorList>
            <person name="Goeker M."/>
        </authorList>
    </citation>
    <scope>NUCLEOTIDE SEQUENCE [LARGE SCALE GENOMIC DNA]</scope>
    <source>
        <strain evidence="2 3">DSM 27696</strain>
    </source>
</reference>
<accession>A0A368Y9X6</accession>
<comment type="caution">
    <text evidence="2">The sequence shown here is derived from an EMBL/GenBank/DDBJ whole genome shotgun (WGS) entry which is preliminary data.</text>
</comment>
<gene>
    <name evidence="2" type="ORF">DFR57_102329</name>
</gene>
<keyword evidence="3" id="KW-1185">Reference proteome</keyword>